<organism evidence="2 3">
    <name type="scientific">Metabacillus halosaccharovorans</name>
    <dbReference type="NCBI Taxonomy" id="930124"/>
    <lineage>
        <taxon>Bacteria</taxon>
        <taxon>Bacillati</taxon>
        <taxon>Bacillota</taxon>
        <taxon>Bacilli</taxon>
        <taxon>Bacillales</taxon>
        <taxon>Bacillaceae</taxon>
        <taxon>Metabacillus</taxon>
    </lineage>
</organism>
<keyword evidence="1" id="KW-0812">Transmembrane</keyword>
<dbReference type="Proteomes" id="UP001526147">
    <property type="component" value="Unassembled WGS sequence"/>
</dbReference>
<protein>
    <recommendedName>
        <fullName evidence="4">Peptidase M50 domain-containing protein</fullName>
    </recommendedName>
</protein>
<name>A0ABT3DP21_9BACI</name>
<evidence type="ECO:0008006" key="4">
    <source>
        <dbReference type="Google" id="ProtNLM"/>
    </source>
</evidence>
<feature type="transmembrane region" description="Helical" evidence="1">
    <location>
        <begin position="114"/>
        <end position="132"/>
    </location>
</feature>
<sequence>MFGFEDMGKFFLSLFLVLPVVTIIHQSGHLFFAKLLGCHVDIHIGTGKTLCKVGPFCIRKVYFVDGWCEYKELHHKKNGKVKKVLIFLGGSIFNISTIFLVNGLILQGTLNPSIILYQFVYFSVYYVFFSLFPAQFVDGCPSDGKAVLNIIFNKPLEKDPIN</sequence>
<evidence type="ECO:0000313" key="2">
    <source>
        <dbReference type="EMBL" id="MCV9888638.1"/>
    </source>
</evidence>
<reference evidence="2 3" key="1">
    <citation type="submission" date="2022-10" db="EMBL/GenBank/DDBJ databases">
        <title>Draft genome assembly of moderately radiation resistant bacterium Metabacillus halosaccharovorans.</title>
        <authorList>
            <person name="Pal S."/>
            <person name="Gopinathan A."/>
        </authorList>
    </citation>
    <scope>NUCLEOTIDE SEQUENCE [LARGE SCALE GENOMIC DNA]</scope>
    <source>
        <strain evidence="2 3">VITHBRA001</strain>
    </source>
</reference>
<feature type="transmembrane region" description="Helical" evidence="1">
    <location>
        <begin position="12"/>
        <end position="32"/>
    </location>
</feature>
<gene>
    <name evidence="2" type="ORF">OIH86_23580</name>
</gene>
<accession>A0ABT3DP21</accession>
<comment type="caution">
    <text evidence="2">The sequence shown here is derived from an EMBL/GenBank/DDBJ whole genome shotgun (WGS) entry which is preliminary data.</text>
</comment>
<keyword evidence="1" id="KW-1133">Transmembrane helix</keyword>
<proteinExistence type="predicted"/>
<keyword evidence="3" id="KW-1185">Reference proteome</keyword>
<keyword evidence="1" id="KW-0472">Membrane</keyword>
<dbReference type="RefSeq" id="WP_251682138.1">
    <property type="nucleotide sequence ID" value="NZ_JAMAWP010000003.1"/>
</dbReference>
<evidence type="ECO:0000313" key="3">
    <source>
        <dbReference type="Proteomes" id="UP001526147"/>
    </source>
</evidence>
<feature type="transmembrane region" description="Helical" evidence="1">
    <location>
        <begin position="84"/>
        <end position="108"/>
    </location>
</feature>
<dbReference type="EMBL" id="JAOYEY010000051">
    <property type="protein sequence ID" value="MCV9888638.1"/>
    <property type="molecule type" value="Genomic_DNA"/>
</dbReference>
<evidence type="ECO:0000256" key="1">
    <source>
        <dbReference type="SAM" id="Phobius"/>
    </source>
</evidence>